<protein>
    <submittedName>
        <fullName evidence="2">Uncharacterized protein</fullName>
    </submittedName>
</protein>
<keyword evidence="1" id="KW-0812">Transmembrane</keyword>
<dbReference type="EMBL" id="BAAASG010000033">
    <property type="protein sequence ID" value="GAA2523174.1"/>
    <property type="molecule type" value="Genomic_DNA"/>
</dbReference>
<keyword evidence="3" id="KW-1185">Reference proteome</keyword>
<dbReference type="RefSeq" id="WP_344406908.1">
    <property type="nucleotide sequence ID" value="NZ_BAAASG010000033.1"/>
</dbReference>
<dbReference type="Proteomes" id="UP001501777">
    <property type="component" value="Unassembled WGS sequence"/>
</dbReference>
<comment type="caution">
    <text evidence="2">The sequence shown here is derived from an EMBL/GenBank/DDBJ whole genome shotgun (WGS) entry which is preliminary data.</text>
</comment>
<keyword evidence="1" id="KW-1133">Transmembrane helix</keyword>
<evidence type="ECO:0000313" key="3">
    <source>
        <dbReference type="Proteomes" id="UP001501777"/>
    </source>
</evidence>
<evidence type="ECO:0000313" key="2">
    <source>
        <dbReference type="EMBL" id="GAA2523174.1"/>
    </source>
</evidence>
<proteinExistence type="predicted"/>
<name>A0ABN3NKL3_STRLO</name>
<feature type="transmembrane region" description="Helical" evidence="1">
    <location>
        <begin position="6"/>
        <end position="26"/>
    </location>
</feature>
<gene>
    <name evidence="2" type="ORF">GCM10010276_87850</name>
</gene>
<reference evidence="2 3" key="1">
    <citation type="journal article" date="2019" name="Int. J. Syst. Evol. Microbiol.">
        <title>The Global Catalogue of Microorganisms (GCM) 10K type strain sequencing project: providing services to taxonomists for standard genome sequencing and annotation.</title>
        <authorList>
            <consortium name="The Broad Institute Genomics Platform"/>
            <consortium name="The Broad Institute Genome Sequencing Center for Infectious Disease"/>
            <person name="Wu L."/>
            <person name="Ma J."/>
        </authorList>
    </citation>
    <scope>NUCLEOTIDE SEQUENCE [LARGE SCALE GENOMIC DNA]</scope>
    <source>
        <strain evidence="2 3">JCM 4395</strain>
    </source>
</reference>
<feature type="transmembrane region" description="Helical" evidence="1">
    <location>
        <begin position="38"/>
        <end position="56"/>
    </location>
</feature>
<accession>A0ABN3NKL3</accession>
<organism evidence="2 3">
    <name type="scientific">Streptomyces longisporus</name>
    <dbReference type="NCBI Taxonomy" id="1948"/>
    <lineage>
        <taxon>Bacteria</taxon>
        <taxon>Bacillati</taxon>
        <taxon>Actinomycetota</taxon>
        <taxon>Actinomycetes</taxon>
        <taxon>Kitasatosporales</taxon>
        <taxon>Streptomycetaceae</taxon>
        <taxon>Streptomyces</taxon>
    </lineage>
</organism>
<sequence length="57" mass="5891">MSTITLLVLLLLVMVGFLAVGALVYLAHRHPAAREPLLVGLAGVAAMAAVVTPIVTR</sequence>
<evidence type="ECO:0000256" key="1">
    <source>
        <dbReference type="SAM" id="Phobius"/>
    </source>
</evidence>
<keyword evidence="1" id="KW-0472">Membrane</keyword>